<organism evidence="6 7">
    <name type="scientific">Ophiocordyceps australis</name>
    <dbReference type="NCBI Taxonomy" id="1399860"/>
    <lineage>
        <taxon>Eukaryota</taxon>
        <taxon>Fungi</taxon>
        <taxon>Dikarya</taxon>
        <taxon>Ascomycota</taxon>
        <taxon>Pezizomycotina</taxon>
        <taxon>Sordariomycetes</taxon>
        <taxon>Hypocreomycetidae</taxon>
        <taxon>Hypocreales</taxon>
        <taxon>Ophiocordycipitaceae</taxon>
        <taxon>Ophiocordyceps</taxon>
    </lineage>
</organism>
<dbReference type="Proteomes" id="UP000226192">
    <property type="component" value="Unassembled WGS sequence"/>
</dbReference>
<dbReference type="PROSITE" id="PS00518">
    <property type="entry name" value="ZF_RING_1"/>
    <property type="match status" value="1"/>
</dbReference>
<evidence type="ECO:0008006" key="8">
    <source>
        <dbReference type="Google" id="ProtNLM"/>
    </source>
</evidence>
<dbReference type="InterPro" id="IPR042448">
    <property type="entry name" value="CCNB1IP1"/>
</dbReference>
<evidence type="ECO:0000256" key="4">
    <source>
        <dbReference type="SAM" id="Coils"/>
    </source>
</evidence>
<evidence type="ECO:0000313" key="7">
    <source>
        <dbReference type="Proteomes" id="UP000226192"/>
    </source>
</evidence>
<name>A0A2C5Y1S1_9HYPO</name>
<gene>
    <name evidence="6" type="ORF">CDD81_1118</name>
</gene>
<dbReference type="EMBL" id="NJET01000127">
    <property type="protein sequence ID" value="PHH60821.1"/>
    <property type="molecule type" value="Genomic_DNA"/>
</dbReference>
<dbReference type="AlphaFoldDB" id="A0A2C5Y1S1"/>
<feature type="coiled-coil region" evidence="4">
    <location>
        <begin position="139"/>
        <end position="187"/>
    </location>
</feature>
<dbReference type="OrthoDB" id="441210at2759"/>
<comment type="caution">
    <text evidence="6">The sequence shown here is derived from an EMBL/GenBank/DDBJ whole genome shotgun (WGS) entry which is preliminary data.</text>
</comment>
<dbReference type="InterPro" id="IPR017907">
    <property type="entry name" value="Znf_RING_CS"/>
</dbReference>
<feature type="compositionally biased region" description="Low complexity" evidence="5">
    <location>
        <begin position="327"/>
        <end position="351"/>
    </location>
</feature>
<reference evidence="6 7" key="1">
    <citation type="submission" date="2017-06" db="EMBL/GenBank/DDBJ databases">
        <title>Ant-infecting Ophiocordyceps genomes reveal a high diversity of potential behavioral manipulation genes and a possible major role for enterotoxins.</title>
        <authorList>
            <person name="De Bekker C."/>
            <person name="Evans H.C."/>
            <person name="Brachmann A."/>
            <person name="Hughes D.P."/>
        </authorList>
    </citation>
    <scope>NUCLEOTIDE SEQUENCE [LARGE SCALE GENOMIC DNA]</scope>
    <source>
        <strain evidence="6 7">Map64</strain>
    </source>
</reference>
<dbReference type="STRING" id="1399860.A0A2C5Y1S1"/>
<evidence type="ECO:0000256" key="5">
    <source>
        <dbReference type="SAM" id="MobiDB-lite"/>
    </source>
</evidence>
<protein>
    <recommendedName>
        <fullName evidence="8">RING-type domain-containing protein</fullName>
    </recommendedName>
</protein>
<dbReference type="GO" id="GO:0008270">
    <property type="term" value="F:zinc ion binding"/>
    <property type="evidence" value="ECO:0007669"/>
    <property type="project" value="UniProtKB-KW"/>
</dbReference>
<accession>A0A2C5Y1S1</accession>
<evidence type="ECO:0000313" key="6">
    <source>
        <dbReference type="EMBL" id="PHH60821.1"/>
    </source>
</evidence>
<evidence type="ECO:0000256" key="3">
    <source>
        <dbReference type="ARBA" id="ARBA00022833"/>
    </source>
</evidence>
<keyword evidence="3" id="KW-0862">Zinc</keyword>
<dbReference type="SUPFAM" id="SSF57850">
    <property type="entry name" value="RING/U-box"/>
    <property type="match status" value="1"/>
</dbReference>
<dbReference type="GO" id="GO:0007131">
    <property type="term" value="P:reciprocal meiotic recombination"/>
    <property type="evidence" value="ECO:0007669"/>
    <property type="project" value="InterPro"/>
</dbReference>
<keyword evidence="7" id="KW-1185">Reference proteome</keyword>
<dbReference type="PANTHER" id="PTHR14305">
    <property type="entry name" value="E3 UBIQUITIN-PROTEIN LIGASE CCNB1IP1"/>
    <property type="match status" value="1"/>
</dbReference>
<keyword evidence="4" id="KW-0175">Coiled coil</keyword>
<sequence>MMEHTLTCNNLKCRKEVGVRALVTTCSHLFCLDCARRAGLPDHVAIRGVNCPACGSPLSKPDDAIIANLNPSEDCKTSILSGLSPNIIMECAGRALAFWAYQTTQEIYYQQFLYKTVAEKFSALGIRLEQTTSSAGVEIERLQQKLAGAASELESLRRKNEEFAQAYKEKNNKLLQTQELYDKVKRRAEIGHIQQAVTEAVDSTFNGPPRPRSTGPQEYGFRSGFGAFGRGGTFNAEGSLNQGVPQPNPGHADIQHDYWPRRHADAQGIFPTGIDEHSRHVHAPFPRKAGLPNRFPSPPLPFHASNRRHPGPQSPGFTQPRGGFSGMGLSSGLKVSQSMGSAGLGASAGNH</sequence>
<dbReference type="PANTHER" id="PTHR14305:SF0">
    <property type="entry name" value="E3 UBIQUITIN-PROTEIN LIGASE CCNB1IP1"/>
    <property type="match status" value="1"/>
</dbReference>
<keyword evidence="2" id="KW-0863">Zinc-finger</keyword>
<evidence type="ECO:0000256" key="2">
    <source>
        <dbReference type="ARBA" id="ARBA00022771"/>
    </source>
</evidence>
<proteinExistence type="predicted"/>
<evidence type="ECO:0000256" key="1">
    <source>
        <dbReference type="ARBA" id="ARBA00022723"/>
    </source>
</evidence>
<feature type="region of interest" description="Disordered" evidence="5">
    <location>
        <begin position="284"/>
        <end position="351"/>
    </location>
</feature>
<dbReference type="GO" id="GO:0000795">
    <property type="term" value="C:synaptonemal complex"/>
    <property type="evidence" value="ECO:0007669"/>
    <property type="project" value="InterPro"/>
</dbReference>
<dbReference type="GO" id="GO:0061630">
    <property type="term" value="F:ubiquitin protein ligase activity"/>
    <property type="evidence" value="ECO:0007669"/>
    <property type="project" value="InterPro"/>
</dbReference>
<keyword evidence="1" id="KW-0479">Metal-binding</keyword>